<dbReference type="PANTHER" id="PTHR42779:SF1">
    <property type="entry name" value="PROTEIN YNJB"/>
    <property type="match status" value="1"/>
</dbReference>
<dbReference type="Gene3D" id="3.40.190.10">
    <property type="entry name" value="Periplasmic binding protein-like II"/>
    <property type="match status" value="2"/>
</dbReference>
<organism evidence="1 2">
    <name type="scientific">Ammoniphilus oxalaticus</name>
    <dbReference type="NCBI Taxonomy" id="66863"/>
    <lineage>
        <taxon>Bacteria</taxon>
        <taxon>Bacillati</taxon>
        <taxon>Bacillota</taxon>
        <taxon>Bacilli</taxon>
        <taxon>Bacillales</taxon>
        <taxon>Paenibacillaceae</taxon>
        <taxon>Aneurinibacillus group</taxon>
        <taxon>Ammoniphilus</taxon>
    </lineage>
</organism>
<dbReference type="SUPFAM" id="SSF53850">
    <property type="entry name" value="Periplasmic binding protein-like II"/>
    <property type="match status" value="1"/>
</dbReference>
<dbReference type="InterPro" id="IPR027020">
    <property type="entry name" value="YnjB"/>
</dbReference>
<dbReference type="Pfam" id="PF13416">
    <property type="entry name" value="SBP_bac_8"/>
    <property type="match status" value="1"/>
</dbReference>
<name>A0A419SEY4_9BACL</name>
<dbReference type="InterPro" id="IPR006059">
    <property type="entry name" value="SBP"/>
</dbReference>
<dbReference type="PANTHER" id="PTHR42779">
    <property type="entry name" value="PROTEIN YNJB"/>
    <property type="match status" value="1"/>
</dbReference>
<sequence>MVGFICALGLLTACSSDSKEPVAESEQPTEDILALNWEQITEQAKGQQVNIYMYGGSDTTNRYLDEWIKPRLQEEYEVDLRRVPVSDIEETINQLLVEKKAGKETGSIDLLWLNGENFRTAKSNDLLWGPITEKLPNFNEYVDGEAADIQFDFGIETDGLEAPWGKAQFVFVYDQDKVAEPPQTMEELKQWVEENPGKFTYPSPPDFTGSAFIRHVLYETTGGHEQYMKPFSEEVVGNWQPMWDYLNEIKPFLWREGKTYPENSAKLDQLYSNGEVWMTMGYDPAKASNEMMKGTFQDSTRTFVLKNGTLANTHFLAIPYNSGKQAGAMVAINFLLSPEAQITKFDPQYWGEGMVLDMDKLSDEQRQQIEAIDRGVATLSNEVLSDHQVPEIPAEYVEALEKQWHEHVAKP</sequence>
<dbReference type="EMBL" id="MCHY01000011">
    <property type="protein sequence ID" value="RKD21889.1"/>
    <property type="molecule type" value="Genomic_DNA"/>
</dbReference>
<keyword evidence="2" id="KW-1185">Reference proteome</keyword>
<dbReference type="PIRSF" id="PIRSF029172">
    <property type="entry name" value="UCP029172_ABC_sbc_YnjB"/>
    <property type="match status" value="1"/>
</dbReference>
<dbReference type="AlphaFoldDB" id="A0A419SEY4"/>
<proteinExistence type="predicted"/>
<accession>A0A419SEY4</accession>
<evidence type="ECO:0000313" key="1">
    <source>
        <dbReference type="EMBL" id="RKD21889.1"/>
    </source>
</evidence>
<dbReference type="Proteomes" id="UP000284219">
    <property type="component" value="Unassembled WGS sequence"/>
</dbReference>
<protein>
    <submittedName>
        <fullName evidence="1">ABC transporter substrate-binding protein</fullName>
    </submittedName>
</protein>
<dbReference type="NCBIfam" id="NF008633">
    <property type="entry name" value="PRK11622.1"/>
    <property type="match status" value="1"/>
</dbReference>
<dbReference type="OrthoDB" id="3239593at2"/>
<evidence type="ECO:0000313" key="2">
    <source>
        <dbReference type="Proteomes" id="UP000284219"/>
    </source>
</evidence>
<gene>
    <name evidence="1" type="ORF">BEP19_14645</name>
</gene>
<comment type="caution">
    <text evidence="1">The sequence shown here is derived from an EMBL/GenBank/DDBJ whole genome shotgun (WGS) entry which is preliminary data.</text>
</comment>
<reference evidence="1 2" key="1">
    <citation type="submission" date="2016-08" db="EMBL/GenBank/DDBJ databases">
        <title>Novel Firmicute Genomes.</title>
        <authorList>
            <person name="Poppleton D.I."/>
            <person name="Gribaldo S."/>
        </authorList>
    </citation>
    <scope>NUCLEOTIDE SEQUENCE [LARGE SCALE GENOMIC DNA]</scope>
    <source>
        <strain evidence="1 2">RAOx-1</strain>
    </source>
</reference>